<dbReference type="PANTHER" id="PTHR43199:SF1">
    <property type="entry name" value="GLUTATHIONE HYDROLASE PROENZYME"/>
    <property type="match status" value="1"/>
</dbReference>
<evidence type="ECO:0000256" key="4">
    <source>
        <dbReference type="ARBA" id="ARBA00023145"/>
    </source>
</evidence>
<dbReference type="AlphaFoldDB" id="A0A242W119"/>
<comment type="caution">
    <text evidence="6">The sequence shown here is derived from an EMBL/GenBank/DDBJ whole genome shotgun (WGS) entry which is preliminary data.</text>
</comment>
<evidence type="ECO:0000313" key="6">
    <source>
        <dbReference type="EMBL" id="OTW45120.1"/>
    </source>
</evidence>
<dbReference type="Proteomes" id="UP000195152">
    <property type="component" value="Unassembled WGS sequence"/>
</dbReference>
<evidence type="ECO:0000256" key="2">
    <source>
        <dbReference type="ARBA" id="ARBA00022679"/>
    </source>
</evidence>
<dbReference type="InterPro" id="IPR051792">
    <property type="entry name" value="GGT_bact"/>
</dbReference>
<keyword evidence="3" id="KW-0378">Hydrolase</keyword>
<keyword evidence="2" id="KW-0808">Transferase</keyword>
<organism evidence="6 7">
    <name type="scientific">Bacillus thuringiensis serovar mexicanensis</name>
    <dbReference type="NCBI Taxonomy" id="180868"/>
    <lineage>
        <taxon>Bacteria</taxon>
        <taxon>Bacillati</taxon>
        <taxon>Bacillota</taxon>
        <taxon>Bacilli</taxon>
        <taxon>Bacillales</taxon>
        <taxon>Bacillaceae</taxon>
        <taxon>Bacillus</taxon>
        <taxon>Bacillus cereus group</taxon>
    </lineage>
</organism>
<dbReference type="Gene3D" id="1.10.246.230">
    <property type="match status" value="1"/>
</dbReference>
<name>A0A242W119_BACTU</name>
<comment type="similarity">
    <text evidence="1">Belongs to the gamma-glutamyltransferase family.</text>
</comment>
<keyword evidence="4" id="KW-0865">Zymogen</keyword>
<dbReference type="GO" id="GO:0016740">
    <property type="term" value="F:transferase activity"/>
    <property type="evidence" value="ECO:0007669"/>
    <property type="project" value="UniProtKB-KW"/>
</dbReference>
<dbReference type="InterPro" id="IPR029055">
    <property type="entry name" value="Ntn_hydrolases_N"/>
</dbReference>
<dbReference type="GO" id="GO:0016787">
    <property type="term" value="F:hydrolase activity"/>
    <property type="evidence" value="ECO:0007669"/>
    <property type="project" value="UniProtKB-KW"/>
</dbReference>
<dbReference type="PRINTS" id="PR01210">
    <property type="entry name" value="GGTRANSPTASE"/>
</dbReference>
<evidence type="ECO:0000256" key="1">
    <source>
        <dbReference type="ARBA" id="ARBA00009381"/>
    </source>
</evidence>
<proteinExistence type="inferred from homology"/>
<feature type="transmembrane region" description="Helical" evidence="5">
    <location>
        <begin position="12"/>
        <end position="29"/>
    </location>
</feature>
<dbReference type="PANTHER" id="PTHR43199">
    <property type="entry name" value="GLUTATHIONE HYDROLASE"/>
    <property type="match status" value="1"/>
</dbReference>
<keyword evidence="5" id="KW-1133">Transmembrane helix</keyword>
<evidence type="ECO:0000256" key="5">
    <source>
        <dbReference type="SAM" id="Phobius"/>
    </source>
</evidence>
<accession>A0A242W119</accession>
<evidence type="ECO:0000313" key="7">
    <source>
        <dbReference type="Proteomes" id="UP000195152"/>
    </source>
</evidence>
<keyword evidence="5" id="KW-0812">Transmembrane</keyword>
<keyword evidence="5" id="KW-0472">Membrane</keyword>
<dbReference type="RefSeq" id="WP_001008795.1">
    <property type="nucleotide sequence ID" value="NZ_NFCF01000099.1"/>
</dbReference>
<dbReference type="SUPFAM" id="SSF56235">
    <property type="entry name" value="N-terminal nucleophile aminohydrolases (Ntn hydrolases)"/>
    <property type="match status" value="1"/>
</dbReference>
<gene>
    <name evidence="6" type="ORF">BK699_27510</name>
</gene>
<sequence>MNFFHRIRALKLLLISSVILIILIFYLVYNNHIFHFDNKDNLQKRQSIKKDLAYGVSASHPLAVDEGMKILQKGGNAIDAAIVISYMLGVVEPYASGLGGGGGMLILNEPGESNFIDYREIAPSEINNTGNTGIPGFVAGMEFAHKKYGSVEMSELLKPSIYYAENGFEVDYILSSRLTGAYHRIYSEKLNIFYPDGDPIHKGQKLIQKKLSNTLKNIQEKGTSAFYQGDIAKELNKMTNIPLRDIYKYQVEERKPVIGQYCGYTVYAAPPPFSGVTLLQMLKQTELTNTYSSANNLEAYIKKMGEITKASYQDRVQTIGDPKFSQMHSKKWISNQYLSRLIKKENIVPLEEEHESTTHFVVMDKYGTVVSVTNTLSNFFGTGAYMEGFFLNNQLANFSNSPNQREPGKRSRTFMAPTILEKKGTEIMGIGSPGGNRIPQILTLVLDKYFHRNSALQDIVDESRFTFEKDYLYTENVLPFNVQENLEEDGYNVIYKDSPIFYGGVQALIRDEKKNKMNGAGDGRRNGSWKSN</sequence>
<protein>
    <submittedName>
        <fullName evidence="6">Capsular biosynthesis protein</fullName>
    </submittedName>
</protein>
<dbReference type="InterPro" id="IPR043137">
    <property type="entry name" value="GGT_ssub_C"/>
</dbReference>
<dbReference type="Pfam" id="PF01019">
    <property type="entry name" value="G_glu_transpept"/>
    <property type="match status" value="1"/>
</dbReference>
<dbReference type="EMBL" id="NFCF01000099">
    <property type="protein sequence ID" value="OTW45120.1"/>
    <property type="molecule type" value="Genomic_DNA"/>
</dbReference>
<dbReference type="Gene3D" id="3.60.20.40">
    <property type="match status" value="1"/>
</dbReference>
<reference evidence="6 7" key="1">
    <citation type="submission" date="2016-10" db="EMBL/GenBank/DDBJ databases">
        <title>Comparative genomics of Bacillus thuringiensis reveals a path to pathogens against multiple invertebrate hosts.</title>
        <authorList>
            <person name="Zheng J."/>
            <person name="Gao Q."/>
            <person name="Liu H."/>
            <person name="Peng D."/>
            <person name="Ruan L."/>
            <person name="Sun M."/>
        </authorList>
    </citation>
    <scope>NUCLEOTIDE SEQUENCE [LARGE SCALE GENOMIC DNA]</scope>
    <source>
        <strain evidence="6">BGSC 4AC1</strain>
    </source>
</reference>
<evidence type="ECO:0000256" key="3">
    <source>
        <dbReference type="ARBA" id="ARBA00022801"/>
    </source>
</evidence>